<dbReference type="OrthoDB" id="9796361at2"/>
<organism evidence="10 11">
    <name type="scientific">Blastococcus aggregatus</name>
    <dbReference type="NCBI Taxonomy" id="38502"/>
    <lineage>
        <taxon>Bacteria</taxon>
        <taxon>Bacillati</taxon>
        <taxon>Actinomycetota</taxon>
        <taxon>Actinomycetes</taxon>
        <taxon>Geodermatophilales</taxon>
        <taxon>Geodermatophilaceae</taxon>
        <taxon>Blastococcus</taxon>
    </lineage>
</organism>
<dbReference type="EMBL" id="OBQI01000003">
    <property type="protein sequence ID" value="SOC49493.1"/>
    <property type="molecule type" value="Genomic_DNA"/>
</dbReference>
<feature type="transmembrane region" description="Helical" evidence="7">
    <location>
        <begin position="142"/>
        <end position="165"/>
    </location>
</feature>
<dbReference type="Gene3D" id="1.10.3720.10">
    <property type="entry name" value="MetI-like"/>
    <property type="match status" value="1"/>
</dbReference>
<dbReference type="PANTHER" id="PTHR30151:SF41">
    <property type="entry name" value="ABC TRANSPORTER PERMEASE PROTEIN"/>
    <property type="match status" value="1"/>
</dbReference>
<feature type="transmembrane region" description="Helical" evidence="7">
    <location>
        <begin position="29"/>
        <end position="49"/>
    </location>
</feature>
<evidence type="ECO:0000256" key="2">
    <source>
        <dbReference type="ARBA" id="ARBA00022448"/>
    </source>
</evidence>
<comment type="similarity">
    <text evidence="7">Belongs to the binding-protein-dependent transport system permease family.</text>
</comment>
<dbReference type="InterPro" id="IPR000515">
    <property type="entry name" value="MetI-like"/>
</dbReference>
<evidence type="ECO:0000256" key="5">
    <source>
        <dbReference type="ARBA" id="ARBA00022989"/>
    </source>
</evidence>
<dbReference type="PANTHER" id="PTHR30151">
    <property type="entry name" value="ALKANE SULFONATE ABC TRANSPORTER-RELATED, MEMBRANE SUBUNIT"/>
    <property type="match status" value="1"/>
</dbReference>
<keyword evidence="4 7" id="KW-0812">Transmembrane</keyword>
<protein>
    <submittedName>
        <fullName evidence="10">NitT/TauT family transport system permease protein/taurine transport system permease protein</fullName>
    </submittedName>
</protein>
<feature type="transmembrane region" description="Helical" evidence="7">
    <location>
        <begin position="76"/>
        <end position="103"/>
    </location>
</feature>
<evidence type="ECO:0000256" key="6">
    <source>
        <dbReference type="ARBA" id="ARBA00023136"/>
    </source>
</evidence>
<dbReference type="InterPro" id="IPR035906">
    <property type="entry name" value="MetI-like_sf"/>
</dbReference>
<feature type="transmembrane region" description="Helical" evidence="7">
    <location>
        <begin position="186"/>
        <end position="212"/>
    </location>
</feature>
<dbReference type="PROSITE" id="PS50928">
    <property type="entry name" value="ABC_TM1"/>
    <property type="match status" value="1"/>
</dbReference>
<evidence type="ECO:0000256" key="8">
    <source>
        <dbReference type="SAM" id="MobiDB-lite"/>
    </source>
</evidence>
<evidence type="ECO:0000256" key="4">
    <source>
        <dbReference type="ARBA" id="ARBA00022692"/>
    </source>
</evidence>
<accession>A0A285V657</accession>
<evidence type="ECO:0000313" key="10">
    <source>
        <dbReference type="EMBL" id="SOC49493.1"/>
    </source>
</evidence>
<evidence type="ECO:0000256" key="1">
    <source>
        <dbReference type="ARBA" id="ARBA00004651"/>
    </source>
</evidence>
<sequence length="278" mass="29195">MTAVLDSPAGENTLPTVPRRGRRPSSVTAWRLGVVAILLLCWELLPRLLGIPSGFLVPLSEALQAGGREGDAVLAALWPTVSAVLAALTFTWVVGVVVGFLVGSMPGLRFVGTFFGILYAVPFVILYPLLSVWIGPGQLSKIAFACLYGFIPVVLTAAAGVRGVDENLYRSARSMGASRRQLMTKVLLPASMPVILSGLRLGGGLVLIAVIVAEMLASTSGGMGTLITAYRVQFDAAAVYFCIIVVLVLALIMDQSLAAAERWAARGRSVTVNTVAPG</sequence>
<keyword evidence="5 7" id="KW-1133">Transmembrane helix</keyword>
<dbReference type="SUPFAM" id="SSF161098">
    <property type="entry name" value="MetI-like"/>
    <property type="match status" value="1"/>
</dbReference>
<keyword evidence="2 7" id="KW-0813">Transport</keyword>
<feature type="transmembrane region" description="Helical" evidence="7">
    <location>
        <begin position="232"/>
        <end position="252"/>
    </location>
</feature>
<keyword evidence="11" id="KW-1185">Reference proteome</keyword>
<dbReference type="Pfam" id="PF00528">
    <property type="entry name" value="BPD_transp_1"/>
    <property type="match status" value="1"/>
</dbReference>
<feature type="domain" description="ABC transmembrane type-1" evidence="9">
    <location>
        <begin position="77"/>
        <end position="257"/>
    </location>
</feature>
<keyword evidence="3" id="KW-1003">Cell membrane</keyword>
<dbReference type="GO" id="GO:0055085">
    <property type="term" value="P:transmembrane transport"/>
    <property type="evidence" value="ECO:0007669"/>
    <property type="project" value="InterPro"/>
</dbReference>
<reference evidence="11" key="1">
    <citation type="submission" date="2017-08" db="EMBL/GenBank/DDBJ databases">
        <authorList>
            <person name="Varghese N."/>
            <person name="Submissions S."/>
        </authorList>
    </citation>
    <scope>NUCLEOTIDE SEQUENCE [LARGE SCALE GENOMIC DNA]</scope>
    <source>
        <strain evidence="11">DSM 4725</strain>
    </source>
</reference>
<dbReference type="GO" id="GO:0005886">
    <property type="term" value="C:plasma membrane"/>
    <property type="evidence" value="ECO:0007669"/>
    <property type="project" value="UniProtKB-SubCell"/>
</dbReference>
<evidence type="ECO:0000256" key="3">
    <source>
        <dbReference type="ARBA" id="ARBA00022475"/>
    </source>
</evidence>
<feature type="transmembrane region" description="Helical" evidence="7">
    <location>
        <begin position="110"/>
        <end position="130"/>
    </location>
</feature>
<keyword evidence="6 7" id="KW-0472">Membrane</keyword>
<evidence type="ECO:0000259" key="9">
    <source>
        <dbReference type="PROSITE" id="PS50928"/>
    </source>
</evidence>
<proteinExistence type="inferred from homology"/>
<evidence type="ECO:0000313" key="11">
    <source>
        <dbReference type="Proteomes" id="UP000219435"/>
    </source>
</evidence>
<feature type="region of interest" description="Disordered" evidence="8">
    <location>
        <begin position="1"/>
        <end position="23"/>
    </location>
</feature>
<dbReference type="AlphaFoldDB" id="A0A285V657"/>
<gene>
    <name evidence="10" type="ORF">SAMN05660748_2220</name>
</gene>
<evidence type="ECO:0000256" key="7">
    <source>
        <dbReference type="RuleBase" id="RU363032"/>
    </source>
</evidence>
<name>A0A285V657_9ACTN</name>
<dbReference type="Proteomes" id="UP000219435">
    <property type="component" value="Unassembled WGS sequence"/>
</dbReference>
<dbReference type="CDD" id="cd06261">
    <property type="entry name" value="TM_PBP2"/>
    <property type="match status" value="1"/>
</dbReference>
<comment type="subcellular location">
    <subcellularLocation>
        <location evidence="1 7">Cell membrane</location>
        <topology evidence="1 7">Multi-pass membrane protein</topology>
    </subcellularLocation>
</comment>